<evidence type="ECO:0000313" key="8">
    <source>
        <dbReference type="Proteomes" id="UP000595197"/>
    </source>
</evidence>
<name>A0ABX7B342_9PROT</name>
<dbReference type="Proteomes" id="UP000595197">
    <property type="component" value="Chromosome"/>
</dbReference>
<dbReference type="InterPro" id="IPR030678">
    <property type="entry name" value="Peptide/Ni-bd"/>
</dbReference>
<feature type="domain" description="Solute-binding protein family 5" evidence="6">
    <location>
        <begin position="72"/>
        <end position="447"/>
    </location>
</feature>
<evidence type="ECO:0000256" key="1">
    <source>
        <dbReference type="ARBA" id="ARBA00004418"/>
    </source>
</evidence>
<organism evidence="7 8">
    <name type="scientific">Skermanella cutis</name>
    <dbReference type="NCBI Taxonomy" id="2775420"/>
    <lineage>
        <taxon>Bacteria</taxon>
        <taxon>Pseudomonadati</taxon>
        <taxon>Pseudomonadota</taxon>
        <taxon>Alphaproteobacteria</taxon>
        <taxon>Rhodospirillales</taxon>
        <taxon>Azospirillaceae</taxon>
        <taxon>Skermanella</taxon>
    </lineage>
</organism>
<feature type="chain" id="PRO_5045108306" evidence="5">
    <location>
        <begin position="28"/>
        <end position="530"/>
    </location>
</feature>
<keyword evidence="4 5" id="KW-0732">Signal</keyword>
<dbReference type="CDD" id="cd08504">
    <property type="entry name" value="PBP2_OppA"/>
    <property type="match status" value="1"/>
</dbReference>
<comment type="subcellular location">
    <subcellularLocation>
        <location evidence="1">Periplasm</location>
    </subcellularLocation>
</comment>
<keyword evidence="3" id="KW-0813">Transport</keyword>
<dbReference type="Gene3D" id="3.10.105.10">
    <property type="entry name" value="Dipeptide-binding Protein, Domain 3"/>
    <property type="match status" value="1"/>
</dbReference>
<dbReference type="Gene3D" id="3.90.76.10">
    <property type="entry name" value="Dipeptide-binding Protein, Domain 1"/>
    <property type="match status" value="1"/>
</dbReference>
<dbReference type="InterPro" id="IPR039424">
    <property type="entry name" value="SBP_5"/>
</dbReference>
<dbReference type="PIRSF" id="PIRSF002741">
    <property type="entry name" value="MppA"/>
    <property type="match status" value="1"/>
</dbReference>
<evidence type="ECO:0000313" key="7">
    <source>
        <dbReference type="EMBL" id="QQP88754.1"/>
    </source>
</evidence>
<gene>
    <name evidence="7" type="ORF">IGS68_22495</name>
</gene>
<feature type="signal peptide" evidence="5">
    <location>
        <begin position="1"/>
        <end position="27"/>
    </location>
</feature>
<proteinExistence type="inferred from homology"/>
<dbReference type="EMBL" id="CP067420">
    <property type="protein sequence ID" value="QQP88754.1"/>
    <property type="molecule type" value="Genomic_DNA"/>
</dbReference>
<comment type="similarity">
    <text evidence="2">Belongs to the bacterial solute-binding protein 5 family.</text>
</comment>
<sequence>MRNLRKFLACAGLALVFAATASASSHAEVVLKRGNGAEPESLDPAISTGVPESFIQMDIFEGLVHPGPDGTLRPGVAESWEISDDGLTYVFKLRPDAVWSDGTPLTAGDFVYSWSRMVDPATASNYAFILWPITDAERITKGELPKERIGAQAVDDRTLKVTLRSPTPYFLQMLMHHSAYPVPRQAIEKFGREWTRPGNIVSNGAYMIQEWVPQGHIKAVRNPRFRDAAEVRIDTVFYYPVEEYGTELKQFRAGELHTTYDVPQEQIPMLEKDMAGQFRNSPYFGTYYYGINVTREPFKSNVRLRHALAMALDRDILVKQITKGGEIPAYGWVPPGVPGYQQQQVEWAGTDQKARVAEAKKILAEAGFDKGNPLKVELLYNTNDNHKKIAIAVAGMWKQFLGVETTLRNEEWKVYLESRNKKQFEVMRAAWIGDYVDPYSFLELLRGDIGEQNPAGYANPEYDRTADKATAETDPAARFGLLAEAERMVLADMPVIPIYFYSQQHMVSDKVKGWQDNLMDWHPTRYLRLE</sequence>
<dbReference type="RefSeq" id="WP_201074089.1">
    <property type="nucleotide sequence ID" value="NZ_CP067420.1"/>
</dbReference>
<evidence type="ECO:0000256" key="3">
    <source>
        <dbReference type="ARBA" id="ARBA00022448"/>
    </source>
</evidence>
<dbReference type="InterPro" id="IPR000914">
    <property type="entry name" value="SBP_5_dom"/>
</dbReference>
<keyword evidence="8" id="KW-1185">Reference proteome</keyword>
<protein>
    <submittedName>
        <fullName evidence="7">Peptide ABC transporter substrate-binding protein</fullName>
    </submittedName>
</protein>
<evidence type="ECO:0000259" key="6">
    <source>
        <dbReference type="Pfam" id="PF00496"/>
    </source>
</evidence>
<dbReference type="Gene3D" id="3.40.190.10">
    <property type="entry name" value="Periplasmic binding protein-like II"/>
    <property type="match status" value="1"/>
</dbReference>
<dbReference type="PANTHER" id="PTHR30290:SF10">
    <property type="entry name" value="PERIPLASMIC OLIGOPEPTIDE-BINDING PROTEIN-RELATED"/>
    <property type="match status" value="1"/>
</dbReference>
<evidence type="ECO:0000256" key="5">
    <source>
        <dbReference type="SAM" id="SignalP"/>
    </source>
</evidence>
<dbReference type="PANTHER" id="PTHR30290">
    <property type="entry name" value="PERIPLASMIC BINDING COMPONENT OF ABC TRANSPORTER"/>
    <property type="match status" value="1"/>
</dbReference>
<accession>A0ABX7B342</accession>
<reference evidence="7" key="1">
    <citation type="submission" date="2021-02" db="EMBL/GenBank/DDBJ databases">
        <title>Skermanella TT6 skin isolate.</title>
        <authorList>
            <person name="Lee K."/>
            <person name="Ganzorig M."/>
        </authorList>
    </citation>
    <scope>NUCLEOTIDE SEQUENCE</scope>
    <source>
        <strain evidence="7">TT6</strain>
    </source>
</reference>
<dbReference type="SUPFAM" id="SSF53850">
    <property type="entry name" value="Periplasmic binding protein-like II"/>
    <property type="match status" value="1"/>
</dbReference>
<evidence type="ECO:0000256" key="2">
    <source>
        <dbReference type="ARBA" id="ARBA00005695"/>
    </source>
</evidence>
<evidence type="ECO:0000256" key="4">
    <source>
        <dbReference type="ARBA" id="ARBA00022729"/>
    </source>
</evidence>
<dbReference type="Pfam" id="PF00496">
    <property type="entry name" value="SBP_bac_5"/>
    <property type="match status" value="1"/>
</dbReference>